<evidence type="ECO:0000313" key="11">
    <source>
        <dbReference type="Proteomes" id="UP000789570"/>
    </source>
</evidence>
<evidence type="ECO:0000256" key="3">
    <source>
        <dbReference type="ARBA" id="ARBA00022833"/>
    </source>
</evidence>
<feature type="compositionally biased region" description="Low complexity" evidence="8">
    <location>
        <begin position="840"/>
        <end position="856"/>
    </location>
</feature>
<comment type="caution">
    <text evidence="10">The sequence shown here is derived from an EMBL/GenBank/DDBJ whole genome shotgun (WGS) entry which is preliminary data.</text>
</comment>
<feature type="region of interest" description="Disordered" evidence="8">
    <location>
        <begin position="102"/>
        <end position="128"/>
    </location>
</feature>
<comment type="subcellular location">
    <subcellularLocation>
        <location evidence="1">Nucleus</location>
    </subcellularLocation>
</comment>
<proteinExistence type="predicted"/>
<keyword evidence="7" id="KW-0539">Nucleus</keyword>
<feature type="compositionally biased region" description="Polar residues" evidence="8">
    <location>
        <begin position="946"/>
        <end position="960"/>
    </location>
</feature>
<protein>
    <submittedName>
        <fullName evidence="10">9478_t:CDS:1</fullName>
    </submittedName>
</protein>
<gene>
    <name evidence="10" type="ORF">FCALED_LOCUS4010</name>
</gene>
<dbReference type="InterPro" id="IPR036864">
    <property type="entry name" value="Zn2-C6_fun-type_DNA-bd_sf"/>
</dbReference>
<reference evidence="10" key="1">
    <citation type="submission" date="2021-06" db="EMBL/GenBank/DDBJ databases">
        <authorList>
            <person name="Kallberg Y."/>
            <person name="Tangrot J."/>
            <person name="Rosling A."/>
        </authorList>
    </citation>
    <scope>NUCLEOTIDE SEQUENCE</scope>
    <source>
        <strain evidence="10">UK204</strain>
    </source>
</reference>
<evidence type="ECO:0000313" key="10">
    <source>
        <dbReference type="EMBL" id="CAG8507255.1"/>
    </source>
</evidence>
<dbReference type="InterPro" id="IPR007219">
    <property type="entry name" value="XnlR_reg_dom"/>
</dbReference>
<dbReference type="Proteomes" id="UP000789570">
    <property type="component" value="Unassembled WGS sequence"/>
</dbReference>
<evidence type="ECO:0000256" key="2">
    <source>
        <dbReference type="ARBA" id="ARBA00022723"/>
    </source>
</evidence>
<dbReference type="Pfam" id="PF04082">
    <property type="entry name" value="Fungal_trans"/>
    <property type="match status" value="1"/>
</dbReference>
<sequence length="1037" mass="116337">MSLFVLDNMVVDESGDTHENKRVKITTACDACRRRKVKCDGASPCTNCQRGGYQCSFSDASSKRPRGPPKGFVALIEDRLHTIESLLVKIVNKDDLSSLTKRERLDSTSAESSSAIQKNSTNFKDPQYATPAQRNHLIIPSTPPSDSQISDASQNHLPGYTEELTIVDEEILLNNLVDPNLSNTLQSNRLSFLMLDDTDESSDYVEPALPTSIVELKPIPEQISRHLFENYFNHFHPYFPIVDRVQFFRSLNNTNVQDQPSELLVETICTIGAMYPPNKKQNVDYSSQFFYERAKILLDHFIEVPRLSTIQALVLLCLVHQGKPSSYRSQTYSSTAIKMAQSIGLNRKNGAAYKGAKNRHTKKLVWWGCFILDRLTSLMTGDPLIINDKMCDIELPSLDELEFDDGNTDFPSDNEESSQNFQQGEASQRQASRSTSPVSYSSMYKQQINTFINFIRLTKLTGQILEHLQTNSCEGLQASWNHHSIINIFESSLSDWVRELPPYLNYAPSMQDSSLPGQIASLHMYHQTLHLLLYYPYIAGYSDKGGDQKVRTTKTFTKSMNICSSAASIITNIGVESLNNVQTCVTFPAMFYCLGKAAKIHSKNILSPQRALAIDSYRNIVKTIRICQYYKQNNIMKELAQKTFNSLENILKKYQDKFSHEEIFGVTPSGQIVNPDGLDLIISSFGLNNSSSIGIIKISPTMQNQTYSKPFSVSPMKSVQMLSLQTSPSMNDIPLQKRNQVQQSNANFDFLHQTNNSDESQPLFANTFDTQMIPTNSLSQSDIATTSANEPFWMMSASQSANLHSDINSTIVDGEFDVHSPFDHMTIAESPVSPPTNYFSSQSRSQSQSLPSPSSPVKYYTQNGFKSQSLSSNSRQNQMSLDSIDQETHTSPNSPPTSQHSKRYVSLNTNENQVDSFPSENINSNVMSERDESSMYDDDSSRMRFYNNSSTATNDNYPTTSSPSQSRIMRSPPSSSSGLKKKASPYTEPAIHVLSKRHNKYCRATIPTTSICIGYDGIDHDYQFESNVSFGFENSGI</sequence>
<dbReference type="SMART" id="SM00906">
    <property type="entry name" value="Fungal_trans"/>
    <property type="match status" value="1"/>
</dbReference>
<dbReference type="CDD" id="cd12148">
    <property type="entry name" value="fungal_TF_MHR"/>
    <property type="match status" value="1"/>
</dbReference>
<feature type="compositionally biased region" description="Polar residues" evidence="8">
    <location>
        <begin position="107"/>
        <end position="124"/>
    </location>
</feature>
<dbReference type="SUPFAM" id="SSF57701">
    <property type="entry name" value="Zn2/Cys6 DNA-binding domain"/>
    <property type="match status" value="1"/>
</dbReference>
<evidence type="ECO:0000256" key="8">
    <source>
        <dbReference type="SAM" id="MobiDB-lite"/>
    </source>
</evidence>
<keyword evidence="5" id="KW-0238">DNA-binding</keyword>
<keyword evidence="2" id="KW-0479">Metal-binding</keyword>
<evidence type="ECO:0000256" key="1">
    <source>
        <dbReference type="ARBA" id="ARBA00004123"/>
    </source>
</evidence>
<dbReference type="PANTHER" id="PTHR31313:SF81">
    <property type="entry name" value="TY1 ENHANCER ACTIVATOR"/>
    <property type="match status" value="1"/>
</dbReference>
<keyword evidence="4" id="KW-0805">Transcription regulation</keyword>
<feature type="compositionally biased region" description="Polar residues" evidence="8">
    <location>
        <begin position="889"/>
        <end position="899"/>
    </location>
</feature>
<feature type="compositionally biased region" description="Polar residues" evidence="8">
    <location>
        <begin position="417"/>
        <end position="437"/>
    </location>
</feature>
<keyword evidence="6" id="KW-0804">Transcription</keyword>
<dbReference type="GO" id="GO:0003677">
    <property type="term" value="F:DNA binding"/>
    <property type="evidence" value="ECO:0007669"/>
    <property type="project" value="UniProtKB-KW"/>
</dbReference>
<dbReference type="GO" id="GO:0005634">
    <property type="term" value="C:nucleus"/>
    <property type="evidence" value="ECO:0007669"/>
    <property type="project" value="UniProtKB-SubCell"/>
</dbReference>
<dbReference type="PANTHER" id="PTHR31313">
    <property type="entry name" value="TY1 ENHANCER ACTIVATOR"/>
    <property type="match status" value="1"/>
</dbReference>
<name>A0A9N8ZUK7_9GLOM</name>
<feature type="compositionally biased region" description="Acidic residues" evidence="8">
    <location>
        <begin position="404"/>
        <end position="416"/>
    </location>
</feature>
<dbReference type="GO" id="GO:0008270">
    <property type="term" value="F:zinc ion binding"/>
    <property type="evidence" value="ECO:0007669"/>
    <property type="project" value="InterPro"/>
</dbReference>
<dbReference type="GO" id="GO:0006351">
    <property type="term" value="P:DNA-templated transcription"/>
    <property type="evidence" value="ECO:0007669"/>
    <property type="project" value="InterPro"/>
</dbReference>
<dbReference type="SMART" id="SM00066">
    <property type="entry name" value="GAL4"/>
    <property type="match status" value="1"/>
</dbReference>
<dbReference type="Pfam" id="PF00172">
    <property type="entry name" value="Zn_clus"/>
    <property type="match status" value="1"/>
</dbReference>
<keyword evidence="11" id="KW-1185">Reference proteome</keyword>
<feature type="region of interest" description="Disordered" evidence="8">
    <location>
        <begin position="404"/>
        <end position="437"/>
    </location>
</feature>
<dbReference type="GO" id="GO:0000981">
    <property type="term" value="F:DNA-binding transcription factor activity, RNA polymerase II-specific"/>
    <property type="evidence" value="ECO:0007669"/>
    <property type="project" value="InterPro"/>
</dbReference>
<dbReference type="CDD" id="cd00067">
    <property type="entry name" value="GAL4"/>
    <property type="match status" value="1"/>
</dbReference>
<dbReference type="EMBL" id="CAJVPQ010000746">
    <property type="protein sequence ID" value="CAG8507255.1"/>
    <property type="molecule type" value="Genomic_DNA"/>
</dbReference>
<evidence type="ECO:0000256" key="6">
    <source>
        <dbReference type="ARBA" id="ARBA00023163"/>
    </source>
</evidence>
<feature type="compositionally biased region" description="Polar residues" evidence="8">
    <location>
        <begin position="906"/>
        <end position="926"/>
    </location>
</feature>
<organism evidence="10 11">
    <name type="scientific">Funneliformis caledonium</name>
    <dbReference type="NCBI Taxonomy" id="1117310"/>
    <lineage>
        <taxon>Eukaryota</taxon>
        <taxon>Fungi</taxon>
        <taxon>Fungi incertae sedis</taxon>
        <taxon>Mucoromycota</taxon>
        <taxon>Glomeromycotina</taxon>
        <taxon>Glomeromycetes</taxon>
        <taxon>Glomerales</taxon>
        <taxon>Glomeraceae</taxon>
        <taxon>Funneliformis</taxon>
    </lineage>
</organism>
<dbReference type="InterPro" id="IPR001138">
    <property type="entry name" value="Zn2Cys6_DnaBD"/>
</dbReference>
<dbReference type="Gene3D" id="4.10.240.10">
    <property type="entry name" value="Zn(2)-C6 fungal-type DNA-binding domain"/>
    <property type="match status" value="1"/>
</dbReference>
<accession>A0A9N8ZUK7</accession>
<dbReference type="AlphaFoldDB" id="A0A9N8ZUK7"/>
<feature type="region of interest" description="Disordered" evidence="8">
    <location>
        <begin position="827"/>
        <end position="986"/>
    </location>
</feature>
<feature type="compositionally biased region" description="Low complexity" evidence="8">
    <location>
        <begin position="867"/>
        <end position="881"/>
    </location>
</feature>
<dbReference type="PROSITE" id="PS00463">
    <property type="entry name" value="ZN2_CY6_FUNGAL_1"/>
    <property type="match status" value="1"/>
</dbReference>
<dbReference type="PROSITE" id="PS50048">
    <property type="entry name" value="ZN2_CY6_FUNGAL_2"/>
    <property type="match status" value="1"/>
</dbReference>
<feature type="compositionally biased region" description="Low complexity" evidence="8">
    <location>
        <begin position="961"/>
        <end position="977"/>
    </location>
</feature>
<feature type="domain" description="Zn(2)-C6 fungal-type" evidence="9">
    <location>
        <begin position="28"/>
        <end position="57"/>
    </location>
</feature>
<evidence type="ECO:0000256" key="4">
    <source>
        <dbReference type="ARBA" id="ARBA00023015"/>
    </source>
</evidence>
<evidence type="ECO:0000256" key="7">
    <source>
        <dbReference type="ARBA" id="ARBA00023242"/>
    </source>
</evidence>
<dbReference type="InterPro" id="IPR051615">
    <property type="entry name" value="Transcr_Regulatory_Elem"/>
</dbReference>
<keyword evidence="3" id="KW-0862">Zinc</keyword>
<evidence type="ECO:0000259" key="9">
    <source>
        <dbReference type="PROSITE" id="PS50048"/>
    </source>
</evidence>
<dbReference type="OrthoDB" id="2123952at2759"/>
<evidence type="ECO:0000256" key="5">
    <source>
        <dbReference type="ARBA" id="ARBA00023125"/>
    </source>
</evidence>